<dbReference type="KEGG" id="tcu:Tcur_0339"/>
<dbReference type="HOGENOM" id="CLU_2398601_0_0_11"/>
<sequence>MRTRRGASRSQVYDPRQRWIAASIERERAPRWVVWWGVASRRAVPTWQGAAVAIVEGRDAGELWAAMNAVERRALGSADKIRGGGGGFGRDVR</sequence>
<dbReference type="RefSeq" id="WP_012850725.1">
    <property type="nucleotide sequence ID" value="NC_013510.1"/>
</dbReference>
<protein>
    <submittedName>
        <fullName evidence="1">Uncharacterized protein</fullName>
    </submittedName>
</protein>
<evidence type="ECO:0000313" key="1">
    <source>
        <dbReference type="EMBL" id="ACY95941.1"/>
    </source>
</evidence>
<accession>D1A1L9</accession>
<dbReference type="EMBL" id="CP001738">
    <property type="protein sequence ID" value="ACY95941.1"/>
    <property type="molecule type" value="Genomic_DNA"/>
</dbReference>
<name>D1A1L9_THECD</name>
<dbReference type="Proteomes" id="UP000001918">
    <property type="component" value="Chromosome"/>
</dbReference>
<dbReference type="OrthoDB" id="3430890at2"/>
<evidence type="ECO:0000313" key="2">
    <source>
        <dbReference type="Proteomes" id="UP000001918"/>
    </source>
</evidence>
<dbReference type="STRING" id="471852.Tcur_0339"/>
<gene>
    <name evidence="1" type="ordered locus">Tcur_0339</name>
</gene>
<dbReference type="AlphaFoldDB" id="D1A1L9"/>
<proteinExistence type="predicted"/>
<organism evidence="1 2">
    <name type="scientific">Thermomonospora curvata (strain ATCC 19995 / DSM 43183 / JCM 3096 / KCTC 9072 / NBRC 15933 / NCIMB 10081 / Henssen B9)</name>
    <dbReference type="NCBI Taxonomy" id="471852"/>
    <lineage>
        <taxon>Bacteria</taxon>
        <taxon>Bacillati</taxon>
        <taxon>Actinomycetota</taxon>
        <taxon>Actinomycetes</taxon>
        <taxon>Streptosporangiales</taxon>
        <taxon>Thermomonosporaceae</taxon>
        <taxon>Thermomonospora</taxon>
    </lineage>
</organism>
<reference evidence="1 2" key="1">
    <citation type="journal article" date="2011" name="Stand. Genomic Sci.">
        <title>Complete genome sequence of Thermomonospora curvata type strain (B9).</title>
        <authorList>
            <person name="Chertkov O."/>
            <person name="Sikorski J."/>
            <person name="Nolan M."/>
            <person name="Lapidus A."/>
            <person name="Lucas S."/>
            <person name="Del Rio T.G."/>
            <person name="Tice H."/>
            <person name="Cheng J.F."/>
            <person name="Goodwin L."/>
            <person name="Pitluck S."/>
            <person name="Liolios K."/>
            <person name="Ivanova N."/>
            <person name="Mavromatis K."/>
            <person name="Mikhailova N."/>
            <person name="Ovchinnikova G."/>
            <person name="Pati A."/>
            <person name="Chen A."/>
            <person name="Palaniappan K."/>
            <person name="Djao O.D."/>
            <person name="Land M."/>
            <person name="Hauser L."/>
            <person name="Chang Y.J."/>
            <person name="Jeffries C.D."/>
            <person name="Brettin T."/>
            <person name="Han C."/>
            <person name="Detter J.C."/>
            <person name="Rohde M."/>
            <person name="Goker M."/>
            <person name="Woyke T."/>
            <person name="Bristow J."/>
            <person name="Eisen J.A."/>
            <person name="Markowitz V."/>
            <person name="Hugenholtz P."/>
            <person name="Klenk H.P."/>
            <person name="Kyrpides N.C."/>
        </authorList>
    </citation>
    <scope>NUCLEOTIDE SEQUENCE [LARGE SCALE GENOMIC DNA]</scope>
    <source>
        <strain evidence="2">ATCC 19995 / DSM 43183 / JCM 3096 / KCTC 9072 / NBRC 15933 / NCIMB 10081 / Henssen B9</strain>
    </source>
</reference>
<keyword evidence="2" id="KW-1185">Reference proteome</keyword>